<feature type="transmembrane region" description="Helical" evidence="1">
    <location>
        <begin position="12"/>
        <end position="33"/>
    </location>
</feature>
<feature type="transmembrane region" description="Helical" evidence="1">
    <location>
        <begin position="238"/>
        <end position="255"/>
    </location>
</feature>
<dbReference type="GO" id="GO:0016747">
    <property type="term" value="F:acyltransferase activity, transferring groups other than amino-acyl groups"/>
    <property type="evidence" value="ECO:0007669"/>
    <property type="project" value="InterPro"/>
</dbReference>
<dbReference type="OrthoDB" id="207378at2759"/>
<evidence type="ECO:0000313" key="4">
    <source>
        <dbReference type="Proteomes" id="UP000887013"/>
    </source>
</evidence>
<feature type="transmembrane region" description="Helical" evidence="1">
    <location>
        <begin position="339"/>
        <end position="359"/>
    </location>
</feature>
<protein>
    <submittedName>
        <fullName evidence="3">Nose resistant to fluoxetine protein 6</fullName>
    </submittedName>
</protein>
<keyword evidence="1" id="KW-0472">Membrane</keyword>
<evidence type="ECO:0000259" key="2">
    <source>
        <dbReference type="Pfam" id="PF01757"/>
    </source>
</evidence>
<comment type="caution">
    <text evidence="3">The sequence shown here is derived from an EMBL/GenBank/DDBJ whole genome shotgun (WGS) entry which is preliminary data.</text>
</comment>
<dbReference type="InterPro" id="IPR002656">
    <property type="entry name" value="Acyl_transf_3_dom"/>
</dbReference>
<feature type="transmembrane region" description="Helical" evidence="1">
    <location>
        <begin position="379"/>
        <end position="402"/>
    </location>
</feature>
<dbReference type="AlphaFoldDB" id="A0A8X6JS67"/>
<reference evidence="3" key="1">
    <citation type="submission" date="2020-08" db="EMBL/GenBank/DDBJ databases">
        <title>Multicomponent nature underlies the extraordinary mechanical properties of spider dragline silk.</title>
        <authorList>
            <person name="Kono N."/>
            <person name="Nakamura H."/>
            <person name="Mori M."/>
            <person name="Yoshida Y."/>
            <person name="Ohtoshi R."/>
            <person name="Malay A.D."/>
            <person name="Moran D.A.P."/>
            <person name="Tomita M."/>
            <person name="Numata K."/>
            <person name="Arakawa K."/>
        </authorList>
    </citation>
    <scope>NUCLEOTIDE SEQUENCE</scope>
</reference>
<keyword evidence="1" id="KW-0812">Transmembrane</keyword>
<organism evidence="3 4">
    <name type="scientific">Nephila pilipes</name>
    <name type="common">Giant wood spider</name>
    <name type="synonym">Nephila maculata</name>
    <dbReference type="NCBI Taxonomy" id="299642"/>
    <lineage>
        <taxon>Eukaryota</taxon>
        <taxon>Metazoa</taxon>
        <taxon>Ecdysozoa</taxon>
        <taxon>Arthropoda</taxon>
        <taxon>Chelicerata</taxon>
        <taxon>Arachnida</taxon>
        <taxon>Araneae</taxon>
        <taxon>Araneomorphae</taxon>
        <taxon>Entelegynae</taxon>
        <taxon>Araneoidea</taxon>
        <taxon>Nephilidae</taxon>
        <taxon>Nephila</taxon>
    </lineage>
</organism>
<keyword evidence="1" id="KW-1133">Transmembrane helix</keyword>
<gene>
    <name evidence="3" type="primary">nrf-6</name>
    <name evidence="3" type="ORF">NPIL_428311</name>
</gene>
<evidence type="ECO:0000313" key="3">
    <source>
        <dbReference type="EMBL" id="GFS33339.1"/>
    </source>
</evidence>
<dbReference type="Pfam" id="PF01757">
    <property type="entry name" value="Acyl_transf_3"/>
    <property type="match status" value="1"/>
</dbReference>
<feature type="transmembrane region" description="Helical" evidence="1">
    <location>
        <begin position="306"/>
        <end position="327"/>
    </location>
</feature>
<feature type="transmembrane region" description="Helical" evidence="1">
    <location>
        <begin position="53"/>
        <end position="72"/>
    </location>
</feature>
<accession>A0A8X6JS67</accession>
<dbReference type="InterPro" id="IPR052728">
    <property type="entry name" value="O2_lipid_transport_reg"/>
</dbReference>
<dbReference type="PANTHER" id="PTHR11161:SF0">
    <property type="entry name" value="O-ACYLTRANSFERASE LIKE PROTEIN"/>
    <property type="match status" value="1"/>
</dbReference>
<keyword evidence="4" id="KW-1185">Reference proteome</keyword>
<proteinExistence type="predicted"/>
<dbReference type="PANTHER" id="PTHR11161">
    <property type="entry name" value="O-ACYLTRANSFERASE"/>
    <property type="match status" value="1"/>
</dbReference>
<feature type="transmembrane region" description="Helical" evidence="1">
    <location>
        <begin position="93"/>
        <end position="113"/>
    </location>
</feature>
<dbReference type="EMBL" id="BMAW01088166">
    <property type="protein sequence ID" value="GFS33339.1"/>
    <property type="molecule type" value="Genomic_DNA"/>
</dbReference>
<evidence type="ECO:0000256" key="1">
    <source>
        <dbReference type="SAM" id="Phobius"/>
    </source>
</evidence>
<feature type="transmembrane region" description="Helical" evidence="1">
    <location>
        <begin position="182"/>
        <end position="203"/>
    </location>
</feature>
<feature type="transmembrane region" description="Helical" evidence="1">
    <location>
        <begin position="153"/>
        <end position="175"/>
    </location>
</feature>
<feature type="domain" description="Acyltransferase 3" evidence="2">
    <location>
        <begin position="10"/>
        <end position="389"/>
    </location>
</feature>
<name>A0A8X6JS67_NEPPI</name>
<feature type="transmembrane region" description="Helical" evidence="1">
    <location>
        <begin position="267"/>
        <end position="286"/>
    </location>
</feature>
<dbReference type="Proteomes" id="UP000887013">
    <property type="component" value="Unassembled WGS sequence"/>
</dbReference>
<sequence length="416" mass="49212">MDNEFDCLYGMRFVSILIVVLGHVCQAYCMTVRLNEDIEMILKSWVSQITGNAFFVVNSFLVLSGFLNAYSVSYDYHRYNGNISWIKFYVNRFLRITPGYMMILGFHATLFSYSGSGPLWPTYDTEPRCKDTWWMHLLYINNFITIYDQCMLWTWYIAVDMQFFVISPLFIIPLIRKPKLGYTLIGVTIVSSCFLIFCLSIKYCLRVMGAEMWYFFTHPEQFVNWQAENFDLIYGKPYTRISSYLLGIALGCYFYKTRLSKKRINKATLFWGWIIAVFLLYISFFALYKREESLIEIALYNASKDFLFSCSIAWLIYVCLIGEGGFLNRFFSWRYFFPVSRLSYCVYLVHMSVTYRYHFMIEEITDFSPSSMILMFLRVMLWSHLIAFLATLLFEIPVLKLIKLLKKLGKKIRASD</sequence>